<proteinExistence type="predicted"/>
<keyword evidence="2" id="KW-1185">Reference proteome</keyword>
<dbReference type="VEuPathDB" id="FungiDB:PSTT_08164"/>
<reference evidence="2" key="3">
    <citation type="journal article" date="2018" name="Mol. Plant Microbe Interact.">
        <title>Genome sequence resources for the wheat stripe rust pathogen (Puccinia striiformis f. sp. tritici) and the barley stripe rust pathogen (Puccinia striiformis f. sp. hordei).</title>
        <authorList>
            <person name="Xia C."/>
            <person name="Wang M."/>
            <person name="Yin C."/>
            <person name="Cornejo O.E."/>
            <person name="Hulbert S.H."/>
            <person name="Chen X."/>
        </authorList>
    </citation>
    <scope>NUCLEOTIDE SEQUENCE [LARGE SCALE GENOMIC DNA]</scope>
    <source>
        <strain evidence="2">93TX-2</strain>
    </source>
</reference>
<reference evidence="2" key="2">
    <citation type="journal article" date="2018" name="BMC Genomics">
        <title>Genomic insights into host adaptation between the wheat stripe rust pathogen (Puccinia striiformis f. sp. tritici) and the barley stripe rust pathogen (Puccinia striiformis f. sp. hordei).</title>
        <authorList>
            <person name="Xia C."/>
            <person name="Wang M."/>
            <person name="Yin C."/>
            <person name="Cornejo O.E."/>
            <person name="Hulbert S.H."/>
            <person name="Chen X."/>
        </authorList>
    </citation>
    <scope>NUCLEOTIDE SEQUENCE [LARGE SCALE GENOMIC DNA]</scope>
    <source>
        <strain evidence="2">93TX-2</strain>
    </source>
</reference>
<reference evidence="1 2" key="1">
    <citation type="submission" date="2017-12" db="EMBL/GenBank/DDBJ databases">
        <title>Gene loss provides genomic basis for host adaptation in cereal stripe rust fungi.</title>
        <authorList>
            <person name="Xia C."/>
        </authorList>
    </citation>
    <scope>NUCLEOTIDE SEQUENCE [LARGE SCALE GENOMIC DNA]</scope>
    <source>
        <strain evidence="1 2">93TX-2</strain>
    </source>
</reference>
<dbReference type="AlphaFoldDB" id="A0A2S4WIH2"/>
<dbReference type="EMBL" id="PKSM01000019">
    <property type="protein sequence ID" value="POW21563.1"/>
    <property type="molecule type" value="Genomic_DNA"/>
</dbReference>
<evidence type="ECO:0000313" key="2">
    <source>
        <dbReference type="Proteomes" id="UP000238274"/>
    </source>
</evidence>
<comment type="caution">
    <text evidence="1">The sequence shown here is derived from an EMBL/GenBank/DDBJ whole genome shotgun (WGS) entry which is preliminary data.</text>
</comment>
<protein>
    <submittedName>
        <fullName evidence="1">Uncharacterized protein</fullName>
    </submittedName>
</protein>
<dbReference type="Proteomes" id="UP000238274">
    <property type="component" value="Unassembled WGS sequence"/>
</dbReference>
<evidence type="ECO:0000313" key="1">
    <source>
        <dbReference type="EMBL" id="POW21563.1"/>
    </source>
</evidence>
<name>A0A2S4WIH2_9BASI</name>
<accession>A0A2S4WIH2</accession>
<dbReference type="VEuPathDB" id="FungiDB:PSHT_02241"/>
<gene>
    <name evidence="1" type="ORF">PSHT_02241</name>
</gene>
<organism evidence="1 2">
    <name type="scientific">Puccinia striiformis</name>
    <dbReference type="NCBI Taxonomy" id="27350"/>
    <lineage>
        <taxon>Eukaryota</taxon>
        <taxon>Fungi</taxon>
        <taxon>Dikarya</taxon>
        <taxon>Basidiomycota</taxon>
        <taxon>Pucciniomycotina</taxon>
        <taxon>Pucciniomycetes</taxon>
        <taxon>Pucciniales</taxon>
        <taxon>Pucciniaceae</taxon>
        <taxon>Puccinia</taxon>
    </lineage>
</organism>
<sequence>MCLFTRPAGFRAGRNFLSSHPLDLELTKRLQLRSFSGLGTQSLISPTSNVGCKRILRQPDFLLKFLNRILENDEVVTEMRRVAKVVRRGPNTTTKADGTTKQEKPVTQLETRTRATNLEWLFDESSGYEVTRRVLRFQLVARNDRDDIINIELLRAAQPFSIDRL</sequence>